<dbReference type="GO" id="GO:0016459">
    <property type="term" value="C:myosin complex"/>
    <property type="evidence" value="ECO:0007669"/>
    <property type="project" value="UniProtKB-KW"/>
</dbReference>
<keyword evidence="1" id="KW-0518">Myosin</keyword>
<reference evidence="3" key="1">
    <citation type="submission" date="2018-11" db="EMBL/GenBank/DDBJ databases">
        <authorList>
            <consortium name="Pathogen Informatics"/>
        </authorList>
    </citation>
    <scope>NUCLEOTIDE SEQUENCE</scope>
</reference>
<proteinExistence type="inferred from homology"/>
<dbReference type="GO" id="GO:0003774">
    <property type="term" value="F:cytoskeletal motor activity"/>
    <property type="evidence" value="ECO:0007669"/>
    <property type="project" value="InterPro"/>
</dbReference>
<name>A0A448X3V5_9PLAT</name>
<feature type="domain" description="Myosin motor" evidence="2">
    <location>
        <begin position="1"/>
        <end position="69"/>
    </location>
</feature>
<dbReference type="AlphaFoldDB" id="A0A448X3V5"/>
<protein>
    <recommendedName>
        <fullName evidence="2">Myosin motor domain-containing protein</fullName>
    </recommendedName>
</protein>
<dbReference type="EMBL" id="CAAALY010086780">
    <property type="protein sequence ID" value="VEL27365.1"/>
    <property type="molecule type" value="Genomic_DNA"/>
</dbReference>
<dbReference type="Proteomes" id="UP000784294">
    <property type="component" value="Unassembled WGS sequence"/>
</dbReference>
<evidence type="ECO:0000313" key="4">
    <source>
        <dbReference type="Proteomes" id="UP000784294"/>
    </source>
</evidence>
<dbReference type="GO" id="GO:0005524">
    <property type="term" value="F:ATP binding"/>
    <property type="evidence" value="ECO:0007669"/>
    <property type="project" value="InterPro"/>
</dbReference>
<dbReference type="Gene3D" id="1.20.120.720">
    <property type="entry name" value="Myosin VI head, motor domain, U50 subdomain"/>
    <property type="match status" value="1"/>
</dbReference>
<sequence length="69" mass="7893">MQSLFFTDDEISLVWRLLAALLHMGNILFQAVEKENIDASQIDESNDQSQEELDKTAELLKVVKFVPKV</sequence>
<accession>A0A448X3V5</accession>
<gene>
    <name evidence="3" type="ORF">PXEA_LOCUS20805</name>
</gene>
<dbReference type="PROSITE" id="PS51456">
    <property type="entry name" value="MYOSIN_MOTOR"/>
    <property type="match status" value="1"/>
</dbReference>
<keyword evidence="1" id="KW-0505">Motor protein</keyword>
<dbReference type="InterPro" id="IPR001609">
    <property type="entry name" value="Myosin_head_motor_dom-like"/>
</dbReference>
<comment type="similarity">
    <text evidence="1">Belongs to the TRAFAC class myosin-kinesin ATPase superfamily. Myosin family.</text>
</comment>
<evidence type="ECO:0000256" key="1">
    <source>
        <dbReference type="PROSITE-ProRule" id="PRU00782"/>
    </source>
</evidence>
<keyword evidence="1" id="KW-0009">Actin-binding</keyword>
<evidence type="ECO:0000313" key="3">
    <source>
        <dbReference type="EMBL" id="VEL27365.1"/>
    </source>
</evidence>
<dbReference type="InterPro" id="IPR027417">
    <property type="entry name" value="P-loop_NTPase"/>
</dbReference>
<comment type="caution">
    <text evidence="3">The sequence shown here is derived from an EMBL/GenBank/DDBJ whole genome shotgun (WGS) entry which is preliminary data.</text>
</comment>
<dbReference type="GO" id="GO:0003779">
    <property type="term" value="F:actin binding"/>
    <property type="evidence" value="ECO:0007669"/>
    <property type="project" value="UniProtKB-KW"/>
</dbReference>
<comment type="caution">
    <text evidence="1">Lacks conserved residue(s) required for the propagation of feature annotation.</text>
</comment>
<organism evidence="3 4">
    <name type="scientific">Protopolystoma xenopodis</name>
    <dbReference type="NCBI Taxonomy" id="117903"/>
    <lineage>
        <taxon>Eukaryota</taxon>
        <taxon>Metazoa</taxon>
        <taxon>Spiralia</taxon>
        <taxon>Lophotrochozoa</taxon>
        <taxon>Platyhelminthes</taxon>
        <taxon>Monogenea</taxon>
        <taxon>Polyopisthocotylea</taxon>
        <taxon>Polystomatidea</taxon>
        <taxon>Polystomatidae</taxon>
        <taxon>Protopolystoma</taxon>
    </lineage>
</organism>
<dbReference type="SUPFAM" id="SSF52540">
    <property type="entry name" value="P-loop containing nucleoside triphosphate hydrolases"/>
    <property type="match status" value="1"/>
</dbReference>
<evidence type="ECO:0000259" key="2">
    <source>
        <dbReference type="PROSITE" id="PS51456"/>
    </source>
</evidence>
<keyword evidence="4" id="KW-1185">Reference proteome</keyword>